<keyword evidence="2" id="KW-1185">Reference proteome</keyword>
<accession>A0A162F1B8</accession>
<comment type="caution">
    <text evidence="1">The sequence shown here is derived from an EMBL/GenBank/DDBJ whole genome shotgun (WGS) entry which is preliminary data.</text>
</comment>
<dbReference type="Proteomes" id="UP000076858">
    <property type="component" value="Unassembled WGS sequence"/>
</dbReference>
<dbReference type="AlphaFoldDB" id="A0A162F1B8"/>
<sequence>MIVELSKKELQINNCTHSLHLEAKMEKMCLPVKKSLFFRITNLPNLREN</sequence>
<name>A0A162F1B8_9CRUS</name>
<proteinExistence type="predicted"/>
<evidence type="ECO:0000313" key="1">
    <source>
        <dbReference type="EMBL" id="KZS00003.1"/>
    </source>
</evidence>
<dbReference type="EMBL" id="LRGB01012007">
    <property type="protein sequence ID" value="KZS00003.1"/>
    <property type="molecule type" value="Genomic_DNA"/>
</dbReference>
<protein>
    <submittedName>
        <fullName evidence="1">Uncharacterized protein</fullName>
    </submittedName>
</protein>
<gene>
    <name evidence="1" type="ORF">APZ42_003898</name>
</gene>
<organism evidence="1 2">
    <name type="scientific">Daphnia magna</name>
    <dbReference type="NCBI Taxonomy" id="35525"/>
    <lineage>
        <taxon>Eukaryota</taxon>
        <taxon>Metazoa</taxon>
        <taxon>Ecdysozoa</taxon>
        <taxon>Arthropoda</taxon>
        <taxon>Crustacea</taxon>
        <taxon>Branchiopoda</taxon>
        <taxon>Diplostraca</taxon>
        <taxon>Cladocera</taxon>
        <taxon>Anomopoda</taxon>
        <taxon>Daphniidae</taxon>
        <taxon>Daphnia</taxon>
    </lineage>
</organism>
<evidence type="ECO:0000313" key="2">
    <source>
        <dbReference type="Proteomes" id="UP000076858"/>
    </source>
</evidence>
<reference evidence="1 2" key="1">
    <citation type="submission" date="2016-03" db="EMBL/GenBank/DDBJ databases">
        <title>EvidentialGene: Evidence-directed Construction of Genes on Genomes.</title>
        <authorList>
            <person name="Gilbert D.G."/>
            <person name="Choi J.-H."/>
            <person name="Mockaitis K."/>
            <person name="Colbourne J."/>
            <person name="Pfrender M."/>
        </authorList>
    </citation>
    <scope>NUCLEOTIDE SEQUENCE [LARGE SCALE GENOMIC DNA]</scope>
    <source>
        <strain evidence="1 2">Xinb3</strain>
        <tissue evidence="1">Complete organism</tissue>
    </source>
</reference>